<dbReference type="AlphaFoldDB" id="A0A370QEV8"/>
<evidence type="ECO:0000313" key="2">
    <source>
        <dbReference type="Proteomes" id="UP000255317"/>
    </source>
</evidence>
<proteinExistence type="predicted"/>
<protein>
    <submittedName>
        <fullName evidence="1">Uncharacterized protein</fullName>
    </submittedName>
</protein>
<organism evidence="1 2">
    <name type="scientific">Marinirhabdus gelatinilytica</name>
    <dbReference type="NCBI Taxonomy" id="1703343"/>
    <lineage>
        <taxon>Bacteria</taxon>
        <taxon>Pseudomonadati</taxon>
        <taxon>Bacteroidota</taxon>
        <taxon>Flavobacteriia</taxon>
        <taxon>Flavobacteriales</taxon>
        <taxon>Flavobacteriaceae</taxon>
    </lineage>
</organism>
<comment type="caution">
    <text evidence="1">The sequence shown here is derived from an EMBL/GenBank/DDBJ whole genome shotgun (WGS) entry which is preliminary data.</text>
</comment>
<reference evidence="1 2" key="1">
    <citation type="submission" date="2018-07" db="EMBL/GenBank/DDBJ databases">
        <title>Genomic Encyclopedia of Type Strains, Phase IV (KMG-IV): sequencing the most valuable type-strain genomes for metagenomic binning, comparative biology and taxonomic classification.</title>
        <authorList>
            <person name="Goeker M."/>
        </authorList>
    </citation>
    <scope>NUCLEOTIDE SEQUENCE [LARGE SCALE GENOMIC DNA]</scope>
    <source>
        <strain evidence="1 2">DSM 101478</strain>
    </source>
</reference>
<evidence type="ECO:0000313" key="1">
    <source>
        <dbReference type="EMBL" id="RDK86905.1"/>
    </source>
</evidence>
<accession>A0A370QEV8</accession>
<name>A0A370QEV8_9FLAO</name>
<keyword evidence="2" id="KW-1185">Reference proteome</keyword>
<gene>
    <name evidence="1" type="ORF">C8D94_10283</name>
</gene>
<dbReference type="EMBL" id="QRAO01000002">
    <property type="protein sequence ID" value="RDK86905.1"/>
    <property type="molecule type" value="Genomic_DNA"/>
</dbReference>
<sequence length="66" mass="7582">MGWGIGWFMKSWIGDLVSFEYILKLAEEQHPYAYGTKLNHHISPLFNAVVGRVFFVAEYQFANKAG</sequence>
<dbReference type="Proteomes" id="UP000255317">
    <property type="component" value="Unassembled WGS sequence"/>
</dbReference>